<organism evidence="1 2">
    <name type="scientific">Sporanaerobacter acetigenes DSM 13106</name>
    <dbReference type="NCBI Taxonomy" id="1123281"/>
    <lineage>
        <taxon>Bacteria</taxon>
        <taxon>Bacillati</taxon>
        <taxon>Bacillota</taxon>
        <taxon>Tissierellia</taxon>
        <taxon>Tissierellales</taxon>
        <taxon>Sporanaerobacteraceae</taxon>
        <taxon>Sporanaerobacter</taxon>
    </lineage>
</organism>
<accession>A0A1M5VDV6</accession>
<reference evidence="1 2" key="1">
    <citation type="submission" date="2016-11" db="EMBL/GenBank/DDBJ databases">
        <authorList>
            <person name="Jaros S."/>
            <person name="Januszkiewicz K."/>
            <person name="Wedrychowicz H."/>
        </authorList>
    </citation>
    <scope>NUCLEOTIDE SEQUENCE [LARGE SCALE GENOMIC DNA]</scope>
    <source>
        <strain evidence="1 2">DSM 13106</strain>
    </source>
</reference>
<name>A0A1M5VDV6_9FIRM</name>
<gene>
    <name evidence="1" type="ORF">SAMN02745180_00862</name>
</gene>
<dbReference type="RefSeq" id="WP_200796506.1">
    <property type="nucleotide sequence ID" value="NZ_FQXR01000004.1"/>
</dbReference>
<dbReference type="EMBL" id="FQXR01000004">
    <property type="protein sequence ID" value="SHH73375.1"/>
    <property type="molecule type" value="Genomic_DNA"/>
</dbReference>
<evidence type="ECO:0000313" key="1">
    <source>
        <dbReference type="EMBL" id="SHH73375.1"/>
    </source>
</evidence>
<dbReference type="AlphaFoldDB" id="A0A1M5VDV6"/>
<proteinExistence type="predicted"/>
<sequence length="82" mass="9761">MEGYSDTFTVQDKMIGKHPTEDSVFATCLVCRDMPCSNGKVHRSLMEIDCKRDDYVKEIAKWLIKYHLSERKKYQLKKRRKC</sequence>
<evidence type="ECO:0000313" key="2">
    <source>
        <dbReference type="Proteomes" id="UP000184389"/>
    </source>
</evidence>
<keyword evidence="2" id="KW-1185">Reference proteome</keyword>
<dbReference type="STRING" id="1123281.SAMN02745180_00862"/>
<protein>
    <submittedName>
        <fullName evidence="1">Uncharacterized protein</fullName>
    </submittedName>
</protein>
<dbReference type="Proteomes" id="UP000184389">
    <property type="component" value="Unassembled WGS sequence"/>
</dbReference>